<dbReference type="GO" id="GO:0016740">
    <property type="term" value="F:transferase activity"/>
    <property type="evidence" value="ECO:0007669"/>
    <property type="project" value="UniProtKB-KW"/>
</dbReference>
<dbReference type="Pfam" id="PF04138">
    <property type="entry name" value="GtrA_DPMS_TM"/>
    <property type="match status" value="1"/>
</dbReference>
<keyword evidence="3 5" id="KW-1133">Transmembrane helix</keyword>
<dbReference type="EMBL" id="JAOTML010000007">
    <property type="protein sequence ID" value="MCY3053653.1"/>
    <property type="molecule type" value="Genomic_DNA"/>
</dbReference>
<dbReference type="GeneID" id="35767629"/>
<dbReference type="InterPro" id="IPR050256">
    <property type="entry name" value="Glycosyltransferase_2"/>
</dbReference>
<evidence type="ECO:0000259" key="7">
    <source>
        <dbReference type="Pfam" id="PF04138"/>
    </source>
</evidence>
<dbReference type="Gene3D" id="3.90.550.10">
    <property type="entry name" value="Spore Coat Polysaccharide Biosynthesis Protein SpsA, Chain A"/>
    <property type="match status" value="1"/>
</dbReference>
<feature type="transmembrane region" description="Helical" evidence="5">
    <location>
        <begin position="238"/>
        <end position="259"/>
    </location>
</feature>
<proteinExistence type="predicted"/>
<evidence type="ECO:0000259" key="6">
    <source>
        <dbReference type="Pfam" id="PF00535"/>
    </source>
</evidence>
<evidence type="ECO:0000256" key="5">
    <source>
        <dbReference type="SAM" id="Phobius"/>
    </source>
</evidence>
<feature type="transmembrane region" description="Helical" evidence="5">
    <location>
        <begin position="307"/>
        <end position="329"/>
    </location>
</feature>
<dbReference type="AlphaFoldDB" id="A0A109RE48"/>
<feature type="domain" description="GtrA/DPMS transmembrane" evidence="7">
    <location>
        <begin position="240"/>
        <end position="358"/>
    </location>
</feature>
<dbReference type="PANTHER" id="PTHR48090">
    <property type="entry name" value="UNDECAPRENYL-PHOSPHATE 4-DEOXY-4-FORMAMIDO-L-ARABINOSE TRANSFERASE-RELATED"/>
    <property type="match status" value="1"/>
</dbReference>
<dbReference type="RefSeq" id="WP_060777792.1">
    <property type="nucleotide sequence ID" value="NZ_CAJHLF010000001.1"/>
</dbReference>
<dbReference type="InterPro" id="IPR029044">
    <property type="entry name" value="Nucleotide-diphossugar_trans"/>
</dbReference>
<dbReference type="KEGG" id="aun:AWM73_01660"/>
<evidence type="ECO:0000313" key="11">
    <source>
        <dbReference type="Proteomes" id="UP001069145"/>
    </source>
</evidence>
<dbReference type="EMBL" id="CP065662">
    <property type="protein sequence ID" value="QPS01376.1"/>
    <property type="molecule type" value="Genomic_DNA"/>
</dbReference>
<evidence type="ECO:0000256" key="2">
    <source>
        <dbReference type="ARBA" id="ARBA00022692"/>
    </source>
</evidence>
<dbReference type="GO" id="GO:0016020">
    <property type="term" value="C:membrane"/>
    <property type="evidence" value="ECO:0007669"/>
    <property type="project" value="UniProtKB-SubCell"/>
</dbReference>
<evidence type="ECO:0000256" key="3">
    <source>
        <dbReference type="ARBA" id="ARBA00022989"/>
    </source>
</evidence>
<dbReference type="InterPro" id="IPR007267">
    <property type="entry name" value="GtrA_DPMS_TM"/>
</dbReference>
<dbReference type="Proteomes" id="UP000594771">
    <property type="component" value="Chromosome"/>
</dbReference>
<evidence type="ECO:0000256" key="4">
    <source>
        <dbReference type="ARBA" id="ARBA00023136"/>
    </source>
</evidence>
<protein>
    <submittedName>
        <fullName evidence="9">Bifunctional glycosyltransferase family 2/GtrA family protein</fullName>
    </submittedName>
</protein>
<evidence type="ECO:0000256" key="1">
    <source>
        <dbReference type="ARBA" id="ARBA00004141"/>
    </source>
</evidence>
<reference evidence="9 10" key="1">
    <citation type="submission" date="2020-12" db="EMBL/GenBank/DDBJ databases">
        <title>FDA dAtabase for Regulatory Grade micrObial Sequences (FDA-ARGOS): Supporting development and validation of Infectious Disease Dx tests.</title>
        <authorList>
            <person name="Sproer C."/>
            <person name="Gronow S."/>
            <person name="Severitt S."/>
            <person name="Schroder I."/>
            <person name="Tallon L."/>
            <person name="Sadzewicz L."/>
            <person name="Zhao X."/>
            <person name="Boylan J."/>
            <person name="Ott S."/>
            <person name="Bowen H."/>
            <person name="Vavikolanu K."/>
            <person name="Mehta A."/>
            <person name="Aluvathingal J."/>
            <person name="Nadendla S."/>
            <person name="Lowell S."/>
            <person name="Myers T."/>
            <person name="Yan Y."/>
            <person name="Sichtig H."/>
        </authorList>
    </citation>
    <scope>NUCLEOTIDE SEQUENCE [LARGE SCALE GENOMIC DNA]</scope>
    <source>
        <strain evidence="9 10">FDAARGOS_911</strain>
    </source>
</reference>
<dbReference type="OrthoDB" id="9810303at2"/>
<keyword evidence="2 5" id="KW-0812">Transmembrane</keyword>
<name>A0A109RE48_9LACT</name>
<evidence type="ECO:0000313" key="10">
    <source>
        <dbReference type="Proteomes" id="UP000594771"/>
    </source>
</evidence>
<reference evidence="8" key="2">
    <citation type="submission" date="2022-09" db="EMBL/GenBank/DDBJ databases">
        <title>Aerococcus urinae taxonomy study.</title>
        <authorList>
            <person name="Christensen J."/>
            <person name="Senneby E."/>
        </authorList>
    </citation>
    <scope>NUCLEOTIDE SEQUENCE</scope>
    <source>
        <strain evidence="8">NLD-066-U95</strain>
    </source>
</reference>
<dbReference type="PANTHER" id="PTHR48090:SF6">
    <property type="entry name" value="SLR5056 PROTEIN"/>
    <property type="match status" value="1"/>
</dbReference>
<organism evidence="9 10">
    <name type="scientific">Aerococcus urinae</name>
    <dbReference type="NCBI Taxonomy" id="1376"/>
    <lineage>
        <taxon>Bacteria</taxon>
        <taxon>Bacillati</taxon>
        <taxon>Bacillota</taxon>
        <taxon>Bacilli</taxon>
        <taxon>Lactobacillales</taxon>
        <taxon>Aerococcaceae</taxon>
        <taxon>Aerococcus</taxon>
    </lineage>
</organism>
<keyword evidence="11" id="KW-1185">Reference proteome</keyword>
<feature type="transmembrane region" description="Helical" evidence="5">
    <location>
        <begin position="265"/>
        <end position="286"/>
    </location>
</feature>
<feature type="transmembrane region" description="Helical" evidence="5">
    <location>
        <begin position="335"/>
        <end position="352"/>
    </location>
</feature>
<accession>A0A109RE48</accession>
<keyword evidence="4 5" id="KW-0472">Membrane</keyword>
<evidence type="ECO:0000313" key="8">
    <source>
        <dbReference type="EMBL" id="MCY3053653.1"/>
    </source>
</evidence>
<dbReference type="GO" id="GO:0000271">
    <property type="term" value="P:polysaccharide biosynthetic process"/>
    <property type="evidence" value="ECO:0007669"/>
    <property type="project" value="InterPro"/>
</dbReference>
<dbReference type="InterPro" id="IPR001173">
    <property type="entry name" value="Glyco_trans_2-like"/>
</dbReference>
<comment type="subcellular location">
    <subcellularLocation>
        <location evidence="1">Membrane</location>
        <topology evidence="1">Multi-pass membrane protein</topology>
    </subcellularLocation>
</comment>
<dbReference type="Proteomes" id="UP001069145">
    <property type="component" value="Unassembled WGS sequence"/>
</dbReference>
<dbReference type="CDD" id="cd04179">
    <property type="entry name" value="DPM_DPG-synthase_like"/>
    <property type="match status" value="1"/>
</dbReference>
<gene>
    <name evidence="9" type="ORF">I6G68_08395</name>
    <name evidence="8" type="ORF">ODY43_06595</name>
</gene>
<evidence type="ECO:0000313" key="9">
    <source>
        <dbReference type="EMBL" id="QPS01376.1"/>
    </source>
</evidence>
<sequence>MSTSDITIIIPALEPNEKLIALLESIRSQDSDNFTIIIVNDGSSSDYDSYFKQAHEDFGAIVLKHEKNYGKGRALRTAFDYILHHLPDCQGVITIDSDGQHTYADMMKCIGAFEQDPDALVLGVRDFQNEVPWKSQFGNRLTRYILKMVTGISLTDTQTGLRVIPKTYLARLLEISGDRFEYELKMIIDAAKQRIPIKEVAIETIYHDDNKGSHFNPIKDSIAIYSVFLEYMANQTYFWKYILSSVSSFVVDILLFHLFSVLLPHAASTLTIYLATIIARTISSVFNYTLNRFLVFKQESKQSFIKYVSLVIVQMFLSGGLVSLISTIMQSQATTFIKVFVDSMLFLLSYFIQKHFIFKSK</sequence>
<dbReference type="SUPFAM" id="SSF53448">
    <property type="entry name" value="Nucleotide-diphospho-sugar transferases"/>
    <property type="match status" value="1"/>
</dbReference>
<dbReference type="Pfam" id="PF00535">
    <property type="entry name" value="Glycos_transf_2"/>
    <property type="match status" value="1"/>
</dbReference>
<keyword evidence="9" id="KW-0808">Transferase</keyword>
<feature type="domain" description="Glycosyltransferase 2-like" evidence="6">
    <location>
        <begin position="7"/>
        <end position="167"/>
    </location>
</feature>